<evidence type="ECO:0000313" key="8">
    <source>
        <dbReference type="Proteomes" id="UP000002630"/>
    </source>
</evidence>
<keyword evidence="5 6" id="KW-0482">Metalloprotease</keyword>
<dbReference type="EMBL" id="FN649751">
    <property type="protein sequence ID" value="CBN77940.1"/>
    <property type="molecule type" value="Genomic_DNA"/>
</dbReference>
<dbReference type="eggNOG" id="KOG3314">
    <property type="taxonomic scope" value="Eukaryota"/>
</dbReference>
<dbReference type="GO" id="GO:0005739">
    <property type="term" value="C:mitochondrion"/>
    <property type="evidence" value="ECO:0007669"/>
    <property type="project" value="GOC"/>
</dbReference>
<keyword evidence="3 6" id="KW-0479">Metal-binding</keyword>
<dbReference type="Proteomes" id="UP000002630">
    <property type="component" value="Linkage Group LG26"/>
</dbReference>
<comment type="similarity">
    <text evidence="1 6">Belongs to the peptidase M76 family.</text>
</comment>
<dbReference type="AlphaFoldDB" id="D8LT69"/>
<dbReference type="EC" id="3.4.24.-" evidence="6"/>
<dbReference type="EMBL" id="FN649047">
    <property type="protein sequence ID" value="CBN77940.1"/>
    <property type="molecule type" value="Genomic_DNA"/>
</dbReference>
<evidence type="ECO:0000256" key="4">
    <source>
        <dbReference type="ARBA" id="ARBA00022801"/>
    </source>
</evidence>
<keyword evidence="4 6" id="KW-0378">Hydrolase</keyword>
<evidence type="ECO:0000313" key="7">
    <source>
        <dbReference type="EMBL" id="CBN77940.1"/>
    </source>
</evidence>
<evidence type="ECO:0000256" key="3">
    <source>
        <dbReference type="ARBA" id="ARBA00022723"/>
    </source>
</evidence>
<keyword evidence="8" id="KW-1185">Reference proteome</keyword>
<dbReference type="PANTHER" id="PTHR21711">
    <property type="entry name" value="MITOCHONDRIAL INNER MEMBRANE PROTEASE"/>
    <property type="match status" value="1"/>
</dbReference>
<evidence type="ECO:0000256" key="2">
    <source>
        <dbReference type="ARBA" id="ARBA00022670"/>
    </source>
</evidence>
<sequence length="209" mass="23031">MSTTSSSPDGGPGNAAVDNAGEAEKQLSRCEEMVQYSLQRCPKVKFMREKLEKLGCEMPTGMFACRPCEGMDISGGFIPPTKGADGKPSRAEVVLCSDKGVNQTMMDHTMAHELIHAYDQCRVKLDRTNCLHVACTEIRASNTSGECSFNMEVRRGHLKWGGQQKECVKRRAELSVKATPGCSDKAAEYVNSAFKPCYYDTEPYDKNPL</sequence>
<evidence type="ECO:0000256" key="6">
    <source>
        <dbReference type="RuleBase" id="RU364057"/>
    </source>
</evidence>
<dbReference type="GO" id="GO:0004222">
    <property type="term" value="F:metalloendopeptidase activity"/>
    <property type="evidence" value="ECO:0007669"/>
    <property type="project" value="InterPro"/>
</dbReference>
<dbReference type="InParanoid" id="D8LT69"/>
<dbReference type="GO" id="GO:0046872">
    <property type="term" value="F:metal ion binding"/>
    <property type="evidence" value="ECO:0007669"/>
    <property type="project" value="UniProtKB-KW"/>
</dbReference>
<name>D8LT69_ECTSI</name>
<accession>D8LT69</accession>
<dbReference type="OrthoDB" id="285308at2759"/>
<dbReference type="STRING" id="2880.D8LT69"/>
<gene>
    <name evidence="7" type="ORF">Esi_0081_0019</name>
</gene>
<dbReference type="GO" id="GO:0034982">
    <property type="term" value="P:mitochondrial protein processing"/>
    <property type="evidence" value="ECO:0007669"/>
    <property type="project" value="TreeGrafter"/>
</dbReference>
<dbReference type="Pfam" id="PF09768">
    <property type="entry name" value="Peptidase_M76"/>
    <property type="match status" value="1"/>
</dbReference>
<keyword evidence="2 6" id="KW-0645">Protease</keyword>
<protein>
    <recommendedName>
        <fullName evidence="6">Mitochondrial inner membrane protease ATP23</fullName>
        <ecNumber evidence="6">3.4.24.-</ecNumber>
    </recommendedName>
</protein>
<reference evidence="7 8" key="1">
    <citation type="journal article" date="2010" name="Nature">
        <title>The Ectocarpus genome and the independent evolution of multicellularity in brown algae.</title>
        <authorList>
            <person name="Cock J.M."/>
            <person name="Sterck L."/>
            <person name="Rouze P."/>
            <person name="Scornet D."/>
            <person name="Allen A.E."/>
            <person name="Amoutzias G."/>
            <person name="Anthouard V."/>
            <person name="Artiguenave F."/>
            <person name="Aury J.M."/>
            <person name="Badger J.H."/>
            <person name="Beszteri B."/>
            <person name="Billiau K."/>
            <person name="Bonnet E."/>
            <person name="Bothwell J.H."/>
            <person name="Bowler C."/>
            <person name="Boyen C."/>
            <person name="Brownlee C."/>
            <person name="Carrano C.J."/>
            <person name="Charrier B."/>
            <person name="Cho G.Y."/>
            <person name="Coelho S.M."/>
            <person name="Collen J."/>
            <person name="Corre E."/>
            <person name="Da Silva C."/>
            <person name="Delage L."/>
            <person name="Delaroque N."/>
            <person name="Dittami S.M."/>
            <person name="Doulbeau S."/>
            <person name="Elias M."/>
            <person name="Farnham G."/>
            <person name="Gachon C.M."/>
            <person name="Gschloessl B."/>
            <person name="Heesch S."/>
            <person name="Jabbari K."/>
            <person name="Jubin C."/>
            <person name="Kawai H."/>
            <person name="Kimura K."/>
            <person name="Kloareg B."/>
            <person name="Kupper F.C."/>
            <person name="Lang D."/>
            <person name="Le Bail A."/>
            <person name="Leblanc C."/>
            <person name="Lerouge P."/>
            <person name="Lohr M."/>
            <person name="Lopez P.J."/>
            <person name="Martens C."/>
            <person name="Maumus F."/>
            <person name="Michel G."/>
            <person name="Miranda-Saavedra D."/>
            <person name="Morales J."/>
            <person name="Moreau H."/>
            <person name="Motomura T."/>
            <person name="Nagasato C."/>
            <person name="Napoli C.A."/>
            <person name="Nelson D.R."/>
            <person name="Nyvall-Collen P."/>
            <person name="Peters A.F."/>
            <person name="Pommier C."/>
            <person name="Potin P."/>
            <person name="Poulain J."/>
            <person name="Quesneville H."/>
            <person name="Read B."/>
            <person name="Rensing S.A."/>
            <person name="Ritter A."/>
            <person name="Rousvoal S."/>
            <person name="Samanta M."/>
            <person name="Samson G."/>
            <person name="Schroeder D.C."/>
            <person name="Segurens B."/>
            <person name="Strittmatter M."/>
            <person name="Tonon T."/>
            <person name="Tregear J.W."/>
            <person name="Valentin K."/>
            <person name="von Dassow P."/>
            <person name="Yamagishi T."/>
            <person name="Van de Peer Y."/>
            <person name="Wincker P."/>
        </authorList>
    </citation>
    <scope>NUCLEOTIDE SEQUENCE [LARGE SCALE GENOMIC DNA]</scope>
    <source>
        <strain evidence="8">Ec32 / CCAP1310/4</strain>
    </source>
</reference>
<proteinExistence type="inferred from homology"/>
<dbReference type="OMA" id="EAHQNCV"/>
<dbReference type="GO" id="GO:0033615">
    <property type="term" value="P:mitochondrial proton-transporting ATP synthase complex assembly"/>
    <property type="evidence" value="ECO:0007669"/>
    <property type="project" value="TreeGrafter"/>
</dbReference>
<organism evidence="7 8">
    <name type="scientific">Ectocarpus siliculosus</name>
    <name type="common">Brown alga</name>
    <name type="synonym">Conferva siliculosa</name>
    <dbReference type="NCBI Taxonomy" id="2880"/>
    <lineage>
        <taxon>Eukaryota</taxon>
        <taxon>Sar</taxon>
        <taxon>Stramenopiles</taxon>
        <taxon>Ochrophyta</taxon>
        <taxon>PX clade</taxon>
        <taxon>Phaeophyceae</taxon>
        <taxon>Ectocarpales</taxon>
        <taxon>Ectocarpaceae</taxon>
        <taxon>Ectocarpus</taxon>
    </lineage>
</organism>
<evidence type="ECO:0000256" key="1">
    <source>
        <dbReference type="ARBA" id="ARBA00009915"/>
    </source>
</evidence>
<evidence type="ECO:0000256" key="5">
    <source>
        <dbReference type="ARBA" id="ARBA00023049"/>
    </source>
</evidence>
<dbReference type="PANTHER" id="PTHR21711:SF0">
    <property type="entry name" value="MITOCHONDRIAL INNER MEMBRANE PROTEASE ATP23 HOMOLOG"/>
    <property type="match status" value="1"/>
</dbReference>
<dbReference type="InterPro" id="IPR019165">
    <property type="entry name" value="Peptidase_M76_ATP23"/>
</dbReference>